<evidence type="ECO:0000256" key="3">
    <source>
        <dbReference type="ARBA" id="ARBA00022679"/>
    </source>
</evidence>
<protein>
    <submittedName>
        <fullName evidence="5">Class I SAM-dependent methyltransferase</fullName>
    </submittedName>
</protein>
<keyword evidence="2 5" id="KW-0489">Methyltransferase</keyword>
<dbReference type="RefSeq" id="WP_120979299.1">
    <property type="nucleotide sequence ID" value="NZ_RBZM01000010.1"/>
</dbReference>
<dbReference type="Proteomes" id="UP000282076">
    <property type="component" value="Unassembled WGS sequence"/>
</dbReference>
<dbReference type="InterPro" id="IPR051052">
    <property type="entry name" value="Diverse_substrate_MTase"/>
</dbReference>
<comment type="similarity">
    <text evidence="1">Belongs to the methyltransferase superfamily.</text>
</comment>
<proteinExistence type="inferred from homology"/>
<evidence type="ECO:0000256" key="2">
    <source>
        <dbReference type="ARBA" id="ARBA00022603"/>
    </source>
</evidence>
<evidence type="ECO:0000313" key="5">
    <source>
        <dbReference type="EMBL" id="RKP48010.1"/>
    </source>
</evidence>
<dbReference type="InterPro" id="IPR029063">
    <property type="entry name" value="SAM-dependent_MTases_sf"/>
</dbReference>
<keyword evidence="3 5" id="KW-0808">Transferase</keyword>
<feature type="domain" description="Methyltransferase type 11" evidence="4">
    <location>
        <begin position="42"/>
        <end position="134"/>
    </location>
</feature>
<name>A0A494XBR5_9BACL</name>
<organism evidence="5 6">
    <name type="scientific">Cohnella endophytica</name>
    <dbReference type="NCBI Taxonomy" id="2419778"/>
    <lineage>
        <taxon>Bacteria</taxon>
        <taxon>Bacillati</taxon>
        <taxon>Bacillota</taxon>
        <taxon>Bacilli</taxon>
        <taxon>Bacillales</taxon>
        <taxon>Paenibacillaceae</taxon>
        <taxon>Cohnella</taxon>
    </lineage>
</organism>
<sequence length="251" mass="28467">MNGKQRFSSRVEKYTKYRPSYPKEAIDYLYDEVGLSDRSNVLDIGAGTGIFSRLLLEKGTSVTAVEPNAEMRAAAESASEGDTNFRAIAGSAEETGLPEHSFDAIVCAQAFHWFDRSAAQTEFRRVLKPGGKAILVWNTRVLEGTPFLEGYESLLHRLGTDYGEVNHRNISREMLEDFFRPGALREARFFIRQLFDFDGLSGRLLSSSYSPEPGHPNYEPMMKELRELFDRNEQDGTVSFDYVTEVYWGEV</sequence>
<reference evidence="5 6" key="1">
    <citation type="submission" date="2018-10" db="EMBL/GenBank/DDBJ databases">
        <title>Cohnella sp. M2MS4P-1, whole genome shotgun sequence.</title>
        <authorList>
            <person name="Tuo L."/>
        </authorList>
    </citation>
    <scope>NUCLEOTIDE SEQUENCE [LARGE SCALE GENOMIC DNA]</scope>
    <source>
        <strain evidence="5 6">M2MS4P-1</strain>
    </source>
</reference>
<dbReference type="Gene3D" id="3.40.50.150">
    <property type="entry name" value="Vaccinia Virus protein VP39"/>
    <property type="match status" value="1"/>
</dbReference>
<evidence type="ECO:0000259" key="4">
    <source>
        <dbReference type="Pfam" id="PF08241"/>
    </source>
</evidence>
<dbReference type="EMBL" id="RBZM01000010">
    <property type="protein sequence ID" value="RKP48010.1"/>
    <property type="molecule type" value="Genomic_DNA"/>
</dbReference>
<dbReference type="GO" id="GO:0032259">
    <property type="term" value="P:methylation"/>
    <property type="evidence" value="ECO:0007669"/>
    <property type="project" value="UniProtKB-KW"/>
</dbReference>
<gene>
    <name evidence="5" type="ORF">D7Z26_22685</name>
</gene>
<evidence type="ECO:0000256" key="1">
    <source>
        <dbReference type="ARBA" id="ARBA00008361"/>
    </source>
</evidence>
<evidence type="ECO:0000313" key="6">
    <source>
        <dbReference type="Proteomes" id="UP000282076"/>
    </source>
</evidence>
<accession>A0A494XBR5</accession>
<dbReference type="AlphaFoldDB" id="A0A494XBR5"/>
<dbReference type="PANTHER" id="PTHR44942">
    <property type="entry name" value="METHYLTRANSF_11 DOMAIN-CONTAINING PROTEIN"/>
    <property type="match status" value="1"/>
</dbReference>
<dbReference type="GO" id="GO:0008757">
    <property type="term" value="F:S-adenosylmethionine-dependent methyltransferase activity"/>
    <property type="evidence" value="ECO:0007669"/>
    <property type="project" value="InterPro"/>
</dbReference>
<dbReference type="OrthoDB" id="9797252at2"/>
<comment type="caution">
    <text evidence="5">The sequence shown here is derived from an EMBL/GenBank/DDBJ whole genome shotgun (WGS) entry which is preliminary data.</text>
</comment>
<dbReference type="InterPro" id="IPR013216">
    <property type="entry name" value="Methyltransf_11"/>
</dbReference>
<dbReference type="SUPFAM" id="SSF53335">
    <property type="entry name" value="S-adenosyl-L-methionine-dependent methyltransferases"/>
    <property type="match status" value="1"/>
</dbReference>
<dbReference type="Pfam" id="PF08241">
    <property type="entry name" value="Methyltransf_11"/>
    <property type="match status" value="1"/>
</dbReference>
<dbReference type="PANTHER" id="PTHR44942:SF4">
    <property type="entry name" value="METHYLTRANSFERASE TYPE 11 DOMAIN-CONTAINING PROTEIN"/>
    <property type="match status" value="1"/>
</dbReference>
<keyword evidence="6" id="KW-1185">Reference proteome</keyword>
<dbReference type="CDD" id="cd02440">
    <property type="entry name" value="AdoMet_MTases"/>
    <property type="match status" value="1"/>
</dbReference>